<sequence length="248" mass="25357">MTTTQDTTQGTTKDTTKDQVQQTAGTAADEGKHLASVVGEEAQNVAAQAKDQVRALMDDTLEQVSDQSRVQLDRLVGTLRSVSSDLESMASSADGGLAAQVTQQVAHHSRSLSTHLDGRAPSEVVDDVRQFARRRPGLFLLGALGAGVVAGRLARGAKQAHDTTPSATSAPDPVGTPTLTSGTPSNGLPVGETSTAPSYGQPGVAVPRSPVEPTYPTTGGVGSTPTPPRAEDLDEPDGSGAGPQGFLP</sequence>
<feature type="region of interest" description="Disordered" evidence="1">
    <location>
        <begin position="1"/>
        <end position="33"/>
    </location>
</feature>
<feature type="compositionally biased region" description="Low complexity" evidence="1">
    <location>
        <begin position="1"/>
        <end position="23"/>
    </location>
</feature>
<dbReference type="RefSeq" id="WP_157343341.1">
    <property type="nucleotide sequence ID" value="NZ_WSEK01000004.1"/>
</dbReference>
<evidence type="ECO:0000313" key="2">
    <source>
        <dbReference type="EMBL" id="MVQ50325.1"/>
    </source>
</evidence>
<feature type="region of interest" description="Disordered" evidence="1">
    <location>
        <begin position="157"/>
        <end position="248"/>
    </location>
</feature>
<accession>A0A6L6XXX6</accession>
<dbReference type="EMBL" id="WSEK01000004">
    <property type="protein sequence ID" value="MVQ50325.1"/>
    <property type="molecule type" value="Genomic_DNA"/>
</dbReference>
<feature type="compositionally biased region" description="Gly residues" evidence="1">
    <location>
        <begin position="239"/>
        <end position="248"/>
    </location>
</feature>
<evidence type="ECO:0000313" key="3">
    <source>
        <dbReference type="Proteomes" id="UP000473525"/>
    </source>
</evidence>
<evidence type="ECO:0008006" key="4">
    <source>
        <dbReference type="Google" id="ProtNLM"/>
    </source>
</evidence>
<proteinExistence type="predicted"/>
<evidence type="ECO:0000256" key="1">
    <source>
        <dbReference type="SAM" id="MobiDB-lite"/>
    </source>
</evidence>
<gene>
    <name evidence="2" type="ORF">GON03_14160</name>
</gene>
<reference evidence="2 3" key="1">
    <citation type="submission" date="2019-12" db="EMBL/GenBank/DDBJ databases">
        <authorList>
            <person name="Huq M.A."/>
        </authorList>
    </citation>
    <scope>NUCLEOTIDE SEQUENCE [LARGE SCALE GENOMIC DNA]</scope>
    <source>
        <strain evidence="2 3">MAH-18</strain>
    </source>
</reference>
<feature type="compositionally biased region" description="Polar residues" evidence="1">
    <location>
        <begin position="177"/>
        <end position="198"/>
    </location>
</feature>
<name>A0A6L6XXX6_9ACTN</name>
<comment type="caution">
    <text evidence="2">The sequence shown here is derived from an EMBL/GenBank/DDBJ whole genome shotgun (WGS) entry which is preliminary data.</text>
</comment>
<protein>
    <recommendedName>
        <fullName evidence="4">DUF3618 domain-containing protein</fullName>
    </recommendedName>
</protein>
<keyword evidence="3" id="KW-1185">Reference proteome</keyword>
<organism evidence="2 3">
    <name type="scientific">Nocardioides agri</name>
    <dbReference type="NCBI Taxonomy" id="2682843"/>
    <lineage>
        <taxon>Bacteria</taxon>
        <taxon>Bacillati</taxon>
        <taxon>Actinomycetota</taxon>
        <taxon>Actinomycetes</taxon>
        <taxon>Propionibacteriales</taxon>
        <taxon>Nocardioidaceae</taxon>
        <taxon>Nocardioides</taxon>
    </lineage>
</organism>
<dbReference type="Proteomes" id="UP000473525">
    <property type="component" value="Unassembled WGS sequence"/>
</dbReference>
<dbReference type="AlphaFoldDB" id="A0A6L6XXX6"/>